<keyword evidence="6" id="KW-1133">Transmembrane helix</keyword>
<dbReference type="SUPFAM" id="SSF58104">
    <property type="entry name" value="Methyl-accepting chemotaxis protein (MCP) signaling domain"/>
    <property type="match status" value="1"/>
</dbReference>
<feature type="domain" description="Methyl-accepting transducer" evidence="7">
    <location>
        <begin position="287"/>
        <end position="523"/>
    </location>
</feature>
<evidence type="ECO:0000313" key="11">
    <source>
        <dbReference type="Proteomes" id="UP000198889"/>
    </source>
</evidence>
<evidence type="ECO:0000259" key="9">
    <source>
        <dbReference type="PROSITE" id="PS50885"/>
    </source>
</evidence>
<dbReference type="CDD" id="cd06225">
    <property type="entry name" value="HAMP"/>
    <property type="match status" value="1"/>
</dbReference>
<dbReference type="PROSITE" id="PS50885">
    <property type="entry name" value="HAMP"/>
    <property type="match status" value="1"/>
</dbReference>
<evidence type="ECO:0000256" key="6">
    <source>
        <dbReference type="SAM" id="Phobius"/>
    </source>
</evidence>
<feature type="domain" description="T-SNARE coiled-coil homology" evidence="8">
    <location>
        <begin position="453"/>
        <end position="515"/>
    </location>
</feature>
<dbReference type="SMART" id="SM00283">
    <property type="entry name" value="MA"/>
    <property type="match status" value="1"/>
</dbReference>
<keyword evidence="3 5" id="KW-0807">Transducer</keyword>
<comment type="subcellular location">
    <subcellularLocation>
        <location evidence="1">Cell inner membrane</location>
        <topology evidence="1">Multi-pass membrane protein</topology>
    </subcellularLocation>
</comment>
<organism evidence="10 11">
    <name type="scientific">Ancylobacter rudongensis</name>
    <dbReference type="NCBI Taxonomy" id="177413"/>
    <lineage>
        <taxon>Bacteria</taxon>
        <taxon>Pseudomonadati</taxon>
        <taxon>Pseudomonadota</taxon>
        <taxon>Alphaproteobacteria</taxon>
        <taxon>Hyphomicrobiales</taxon>
        <taxon>Xanthobacteraceae</taxon>
        <taxon>Ancylobacter</taxon>
    </lineage>
</organism>
<comment type="similarity">
    <text evidence="4">Belongs to the methyl-accepting chemotaxis (MCP) protein family.</text>
</comment>
<dbReference type="PRINTS" id="PR00260">
    <property type="entry name" value="CHEMTRNSDUCR"/>
</dbReference>
<dbReference type="STRING" id="177413.SAMN05660859_4103"/>
<reference evidence="11" key="1">
    <citation type="submission" date="2016-10" db="EMBL/GenBank/DDBJ databases">
        <authorList>
            <person name="Varghese N."/>
            <person name="Submissions S."/>
        </authorList>
    </citation>
    <scope>NUCLEOTIDE SEQUENCE [LARGE SCALE GENOMIC DNA]</scope>
    <source>
        <strain evidence="11">CGMCC 1.1761</strain>
    </source>
</reference>
<dbReference type="RefSeq" id="WP_091443628.1">
    <property type="nucleotide sequence ID" value="NZ_FMTP01000009.1"/>
</dbReference>
<feature type="domain" description="HAMP" evidence="9">
    <location>
        <begin position="207"/>
        <end position="260"/>
    </location>
</feature>
<dbReference type="InterPro" id="IPR000727">
    <property type="entry name" value="T_SNARE_dom"/>
</dbReference>
<dbReference type="Gene3D" id="1.10.287.950">
    <property type="entry name" value="Methyl-accepting chemotaxis protein"/>
    <property type="match status" value="1"/>
</dbReference>
<accession>A0A1G4ULU5</accession>
<keyword evidence="2" id="KW-0997">Cell inner membrane</keyword>
<keyword evidence="6" id="KW-0472">Membrane</keyword>
<dbReference type="AlphaFoldDB" id="A0A1G4ULU5"/>
<dbReference type="InterPro" id="IPR004090">
    <property type="entry name" value="Chemotax_Me-accpt_rcpt"/>
</dbReference>
<keyword evidence="6" id="KW-0812">Transmembrane</keyword>
<evidence type="ECO:0000259" key="7">
    <source>
        <dbReference type="PROSITE" id="PS50111"/>
    </source>
</evidence>
<dbReference type="SMART" id="SM00304">
    <property type="entry name" value="HAMP"/>
    <property type="match status" value="1"/>
</dbReference>
<proteinExistence type="inferred from homology"/>
<dbReference type="EMBL" id="FMTP01000009">
    <property type="protein sequence ID" value="SCW94554.1"/>
    <property type="molecule type" value="Genomic_DNA"/>
</dbReference>
<dbReference type="InterPro" id="IPR003660">
    <property type="entry name" value="HAMP_dom"/>
</dbReference>
<feature type="transmembrane region" description="Helical" evidence="6">
    <location>
        <begin position="7"/>
        <end position="29"/>
    </location>
</feature>
<name>A0A1G4ULU5_9HYPH</name>
<evidence type="ECO:0000256" key="2">
    <source>
        <dbReference type="ARBA" id="ARBA00022519"/>
    </source>
</evidence>
<dbReference type="InterPro" id="IPR004089">
    <property type="entry name" value="MCPsignal_dom"/>
</dbReference>
<evidence type="ECO:0000256" key="5">
    <source>
        <dbReference type="PROSITE-ProRule" id="PRU00284"/>
    </source>
</evidence>
<dbReference type="Pfam" id="PF00672">
    <property type="entry name" value="HAMP"/>
    <property type="match status" value="1"/>
</dbReference>
<evidence type="ECO:0000259" key="8">
    <source>
        <dbReference type="PROSITE" id="PS50192"/>
    </source>
</evidence>
<keyword evidence="11" id="KW-1185">Reference proteome</keyword>
<dbReference type="PROSITE" id="PS50111">
    <property type="entry name" value="CHEMOTAXIS_TRANSDUC_2"/>
    <property type="match status" value="1"/>
</dbReference>
<sequence>MKITGKIYTIIATLGLTTALVGGISIYTLNYEARLSNQLDQLNHQAFLAERINGLVSAVVMDARGVYMSADTDAAKPFVAGIKRTLDKLQETAQDVEASQDETVRSSFGPVAKDVAEFVTFRTETARLATQEGPQAANVQGNNEANRANRKALQASLNEHVERLRGLTEPVREEFNTVKVWSEIIIAMTTAIGLLIGIGTGLYIGVVTLSRPIRRVIETVKAVADGNLDVEIETNAGNDEIGELWRSTGELLGTLRDAERLRAEQASNAERVEVEKRVAMRDLADRFDSEISGVVRSVAAAVTQLEHSASSMSSSADETSRQSTVVAAAAEQATGNVQIAASAAEELAASVREIGHQVSTAAKIAGEATEQATGTADVVRGLATSAQRIGQVVNLITDIASQTNLLALNATIEAARAGDAGRGFAVVAMEVKTLAEQTSKATDEISSQIAAVQGATNDVVRAIENISGTIRRIDEISSAIATSIDEQGAATGEIAQNVHQAAQGTQEVSSSISTVSVAAADTGRVSAEIVRSAADLSSQATRLRTQFDTFIERIRAA</sequence>
<dbReference type="GO" id="GO:0005886">
    <property type="term" value="C:plasma membrane"/>
    <property type="evidence" value="ECO:0007669"/>
    <property type="project" value="UniProtKB-SubCell"/>
</dbReference>
<dbReference type="Proteomes" id="UP000198889">
    <property type="component" value="Unassembled WGS sequence"/>
</dbReference>
<dbReference type="Pfam" id="PF00015">
    <property type="entry name" value="MCPsignal"/>
    <property type="match status" value="1"/>
</dbReference>
<dbReference type="PROSITE" id="PS50192">
    <property type="entry name" value="T_SNARE"/>
    <property type="match status" value="1"/>
</dbReference>
<gene>
    <name evidence="10" type="ORF">SAMN05660859_4103</name>
</gene>
<evidence type="ECO:0000313" key="10">
    <source>
        <dbReference type="EMBL" id="SCW94554.1"/>
    </source>
</evidence>
<dbReference type="GO" id="GO:0004888">
    <property type="term" value="F:transmembrane signaling receptor activity"/>
    <property type="evidence" value="ECO:0007669"/>
    <property type="project" value="InterPro"/>
</dbReference>
<dbReference type="PANTHER" id="PTHR32089">
    <property type="entry name" value="METHYL-ACCEPTING CHEMOTAXIS PROTEIN MCPB"/>
    <property type="match status" value="1"/>
</dbReference>
<evidence type="ECO:0000256" key="4">
    <source>
        <dbReference type="ARBA" id="ARBA00029447"/>
    </source>
</evidence>
<evidence type="ECO:0000256" key="1">
    <source>
        <dbReference type="ARBA" id="ARBA00004429"/>
    </source>
</evidence>
<keyword evidence="2" id="KW-1003">Cell membrane</keyword>
<dbReference type="GO" id="GO:0006935">
    <property type="term" value="P:chemotaxis"/>
    <property type="evidence" value="ECO:0007669"/>
    <property type="project" value="InterPro"/>
</dbReference>
<dbReference type="Gene3D" id="6.10.340.10">
    <property type="match status" value="1"/>
</dbReference>
<dbReference type="GO" id="GO:0007165">
    <property type="term" value="P:signal transduction"/>
    <property type="evidence" value="ECO:0007669"/>
    <property type="project" value="UniProtKB-KW"/>
</dbReference>
<dbReference type="PANTHER" id="PTHR32089:SF112">
    <property type="entry name" value="LYSOZYME-LIKE PROTEIN-RELATED"/>
    <property type="match status" value="1"/>
</dbReference>
<protein>
    <submittedName>
        <fullName evidence="10">Methyl-accepting chemotaxis protein</fullName>
    </submittedName>
</protein>
<evidence type="ECO:0000256" key="3">
    <source>
        <dbReference type="ARBA" id="ARBA00023224"/>
    </source>
</evidence>
<feature type="transmembrane region" description="Helical" evidence="6">
    <location>
        <begin position="184"/>
        <end position="206"/>
    </location>
</feature>